<sequence length="60" mass="6893">MPAEAMPDEVRPEDDAFDQLRLWLKPVVLVKFISSVRSPSLLLLLLLVVRLYICDPRMPS</sequence>
<evidence type="ECO:0000256" key="1">
    <source>
        <dbReference type="SAM" id="Phobius"/>
    </source>
</evidence>
<organism evidence="2 3">
    <name type="scientific">Hapsidospora chrysogenum (strain ATCC 11550 / CBS 779.69 / DSM 880 / IAM 14645 / JCM 23072 / IMI 49137)</name>
    <name type="common">Acremonium chrysogenum</name>
    <dbReference type="NCBI Taxonomy" id="857340"/>
    <lineage>
        <taxon>Eukaryota</taxon>
        <taxon>Fungi</taxon>
        <taxon>Dikarya</taxon>
        <taxon>Ascomycota</taxon>
        <taxon>Pezizomycotina</taxon>
        <taxon>Sordariomycetes</taxon>
        <taxon>Hypocreomycetidae</taxon>
        <taxon>Hypocreales</taxon>
        <taxon>Bionectriaceae</taxon>
        <taxon>Hapsidospora</taxon>
    </lineage>
</organism>
<dbReference type="AlphaFoldDB" id="A0A086SWJ8"/>
<accession>A0A086SWJ8</accession>
<dbReference type="EMBL" id="JPKY01000127">
    <property type="protein sequence ID" value="KFH41480.1"/>
    <property type="molecule type" value="Genomic_DNA"/>
</dbReference>
<name>A0A086SWJ8_HAPC1</name>
<keyword evidence="1" id="KW-0812">Transmembrane</keyword>
<comment type="caution">
    <text evidence="2">The sequence shown here is derived from an EMBL/GenBank/DDBJ whole genome shotgun (WGS) entry which is preliminary data.</text>
</comment>
<evidence type="ECO:0000313" key="3">
    <source>
        <dbReference type="Proteomes" id="UP000029964"/>
    </source>
</evidence>
<keyword evidence="3" id="KW-1185">Reference proteome</keyword>
<dbReference type="Proteomes" id="UP000029964">
    <property type="component" value="Unassembled WGS sequence"/>
</dbReference>
<feature type="transmembrane region" description="Helical" evidence="1">
    <location>
        <begin position="32"/>
        <end position="53"/>
    </location>
</feature>
<keyword evidence="1" id="KW-1133">Transmembrane helix</keyword>
<proteinExistence type="predicted"/>
<protein>
    <submittedName>
        <fullName evidence="2">Uncharacterized protein</fullName>
    </submittedName>
</protein>
<keyword evidence="1" id="KW-0472">Membrane</keyword>
<dbReference type="HOGENOM" id="CLU_2941164_0_0_1"/>
<gene>
    <name evidence="2" type="ORF">ACRE_078050</name>
</gene>
<reference evidence="3" key="1">
    <citation type="journal article" date="2014" name="Genome Announc.">
        <title>Genome sequence and annotation of Acremonium chrysogenum, producer of the beta-lactam antibiotic cephalosporin C.</title>
        <authorList>
            <person name="Terfehr D."/>
            <person name="Dahlmann T.A."/>
            <person name="Specht T."/>
            <person name="Zadra I."/>
            <person name="Kuernsteiner H."/>
            <person name="Kueck U."/>
        </authorList>
    </citation>
    <scope>NUCLEOTIDE SEQUENCE [LARGE SCALE GENOMIC DNA]</scope>
    <source>
        <strain evidence="3">ATCC 11550 / CBS 779.69 / DSM 880 / IAM 14645 / JCM 23072 / IMI 49137</strain>
    </source>
</reference>
<evidence type="ECO:0000313" key="2">
    <source>
        <dbReference type="EMBL" id="KFH41480.1"/>
    </source>
</evidence>